<dbReference type="Proteomes" id="UP000076727">
    <property type="component" value="Unassembled WGS sequence"/>
</dbReference>
<evidence type="ECO:0008006" key="3">
    <source>
        <dbReference type="Google" id="ProtNLM"/>
    </source>
</evidence>
<dbReference type="OrthoDB" id="412006at2759"/>
<evidence type="ECO:0000313" key="2">
    <source>
        <dbReference type="Proteomes" id="UP000076727"/>
    </source>
</evidence>
<dbReference type="PANTHER" id="PTHR33481:SF1">
    <property type="entry name" value="ENDONUCLEASE_EXONUCLEASE_PHOSPHATASE DOMAIN-CONTAINING PROTEIN-RELATED"/>
    <property type="match status" value="1"/>
</dbReference>
<dbReference type="PANTHER" id="PTHR33481">
    <property type="entry name" value="REVERSE TRANSCRIPTASE"/>
    <property type="match status" value="1"/>
</dbReference>
<feature type="non-terminal residue" evidence="1">
    <location>
        <position position="1"/>
    </location>
</feature>
<keyword evidence="2" id="KW-1185">Reference proteome</keyword>
<reference evidence="1 2" key="1">
    <citation type="journal article" date="2016" name="Mol. Biol. Evol.">
        <title>Comparative Genomics of Early-Diverging Mushroom-Forming Fungi Provides Insights into the Origins of Lignocellulose Decay Capabilities.</title>
        <authorList>
            <person name="Nagy L.G."/>
            <person name="Riley R."/>
            <person name="Tritt A."/>
            <person name="Adam C."/>
            <person name="Daum C."/>
            <person name="Floudas D."/>
            <person name="Sun H."/>
            <person name="Yadav J.S."/>
            <person name="Pangilinan J."/>
            <person name="Larsson K.H."/>
            <person name="Matsuura K."/>
            <person name="Barry K."/>
            <person name="Labutti K."/>
            <person name="Kuo R."/>
            <person name="Ohm R.A."/>
            <person name="Bhattacharya S.S."/>
            <person name="Shirouzu T."/>
            <person name="Yoshinaga Y."/>
            <person name="Martin F.M."/>
            <person name="Grigoriev I.V."/>
            <person name="Hibbett D.S."/>
        </authorList>
    </citation>
    <scope>NUCLEOTIDE SEQUENCE [LARGE SCALE GENOMIC DNA]</scope>
    <source>
        <strain evidence="1 2">L-15889</strain>
    </source>
</reference>
<gene>
    <name evidence="1" type="ORF">DAEQUDRAFT_640498</name>
</gene>
<feature type="non-terminal residue" evidence="1">
    <location>
        <position position="101"/>
    </location>
</feature>
<dbReference type="EMBL" id="KV429137">
    <property type="protein sequence ID" value="KZT64188.1"/>
    <property type="molecule type" value="Genomic_DNA"/>
</dbReference>
<protein>
    <recommendedName>
        <fullName evidence="3">Reverse transcriptase domain-containing protein</fullName>
    </recommendedName>
</protein>
<evidence type="ECO:0000313" key="1">
    <source>
        <dbReference type="EMBL" id="KZT64188.1"/>
    </source>
</evidence>
<proteinExistence type="predicted"/>
<sequence length="101" mass="11526">VTRDEVRSSIFEQGADKAPGLSQCQFRAIRWAWEVEPDTIHALMNHCLRAGYHPKTWRKAIAVAIPKPGKPDYSNPRAYRLIQLLECMGKVLERIVANRLA</sequence>
<organism evidence="1 2">
    <name type="scientific">Daedalea quercina L-15889</name>
    <dbReference type="NCBI Taxonomy" id="1314783"/>
    <lineage>
        <taxon>Eukaryota</taxon>
        <taxon>Fungi</taxon>
        <taxon>Dikarya</taxon>
        <taxon>Basidiomycota</taxon>
        <taxon>Agaricomycotina</taxon>
        <taxon>Agaricomycetes</taxon>
        <taxon>Polyporales</taxon>
        <taxon>Fomitopsis</taxon>
    </lineage>
</organism>
<dbReference type="AlphaFoldDB" id="A0A165LB77"/>
<name>A0A165LB77_9APHY</name>
<accession>A0A165LB77</accession>